<name>A0A4V1L4Y6_9BACT</name>
<feature type="domain" description="CHAT" evidence="3">
    <location>
        <begin position="568"/>
        <end position="855"/>
    </location>
</feature>
<dbReference type="InterPro" id="IPR019734">
    <property type="entry name" value="TPR_rpt"/>
</dbReference>
<dbReference type="OrthoDB" id="99689at2"/>
<feature type="region of interest" description="Disordered" evidence="1">
    <location>
        <begin position="436"/>
        <end position="456"/>
    </location>
</feature>
<keyword evidence="2" id="KW-0472">Membrane</keyword>
<gene>
    <name evidence="4" type="ORF">GRAN_5232</name>
</gene>
<evidence type="ECO:0000313" key="4">
    <source>
        <dbReference type="EMBL" id="RXH53894.1"/>
    </source>
</evidence>
<evidence type="ECO:0000259" key="3">
    <source>
        <dbReference type="Pfam" id="PF12770"/>
    </source>
</evidence>
<dbReference type="PANTHER" id="PTHR10098:SF112">
    <property type="entry name" value="SLR0380 PROTEIN"/>
    <property type="match status" value="1"/>
</dbReference>
<comment type="caution">
    <text evidence="4">The sequence shown here is derived from an EMBL/GenBank/DDBJ whole genome shotgun (WGS) entry which is preliminary data.</text>
</comment>
<organism evidence="4 5">
    <name type="scientific">Granulicella sibirica</name>
    <dbReference type="NCBI Taxonomy" id="2479048"/>
    <lineage>
        <taxon>Bacteria</taxon>
        <taxon>Pseudomonadati</taxon>
        <taxon>Acidobacteriota</taxon>
        <taxon>Terriglobia</taxon>
        <taxon>Terriglobales</taxon>
        <taxon>Acidobacteriaceae</taxon>
        <taxon>Granulicella</taxon>
    </lineage>
</organism>
<dbReference type="InterPro" id="IPR024983">
    <property type="entry name" value="CHAT_dom"/>
</dbReference>
<dbReference type="SUPFAM" id="SSF48452">
    <property type="entry name" value="TPR-like"/>
    <property type="match status" value="1"/>
</dbReference>
<keyword evidence="2" id="KW-1133">Transmembrane helix</keyword>
<dbReference type="RefSeq" id="WP_128915770.1">
    <property type="nucleotide sequence ID" value="NZ_RDSM01000007.1"/>
</dbReference>
<feature type="transmembrane region" description="Helical" evidence="2">
    <location>
        <begin position="7"/>
        <end position="26"/>
    </location>
</feature>
<protein>
    <recommendedName>
        <fullName evidence="3">CHAT domain-containing protein</fullName>
    </recommendedName>
</protein>
<evidence type="ECO:0000256" key="1">
    <source>
        <dbReference type="SAM" id="MobiDB-lite"/>
    </source>
</evidence>
<sequence length="860" mass="95688">MQIFSRAKWPMVVTVIAIAAITAILIHRHSKDQNTSDMMLSRADKLSWDNSWLEADPLYAKAEDEFLHKGQLSKALYAHVSRFVVRAESDPIPSLLIELQRDLSLPQAQDPETHLRILVIQGMIETNYDAAMARNTWQQVEGIAESRGHYLLMSRAMGEQGIAAFLLGDFTSAKKLVVRAWFAAKYLQDDAAHVRYASMYGAGLVELQRYDEAIHVLDEAIVTADQSQHVAYPSIAINSKIDALRGLARYAEALQLADQAIRRLPSTQLDAHLYQIMTSKGEVYGDAGEWNEAIAQYTMALGYARRLEYWRGCVQTGGLLALAYEKQNRIQDALASIDEAIRANQMIPAELYFSPRNLAIKAELLDKLGKQRESYLFHEKSLRLFDSLLATAPTRNVERELLNQMREVYSRYFESLSRAGDLDHAFTTIERARGRIQAQSLSERPATLPHESTEDDNKVTQMDLSLIANNDPGVAVRLDRALVASKLIAADTTLSGRTFRRPLQMSQVQNHLGPNELLLEYVLDNPASSVLAITESGVKKYDLPPGDEIERLASRYRKEIHARKTDTELARKLFNELIAPITEYREKQEIIIVPDGQLHLLPFASLMENDKYTIQTHSFSVSPSASVLALLRDREKQNQEDSLGYLGVAASTEPEAKTGWIPRLTSFGRARSLDPLPQSKQEVQTIAGYFPGAATLLLGHAATTANFTARPLDQYRVIHLALHGYANVEHPERSALAFAPDASARNDGVMDLQAIQRLRFRASLVTLSACDSGVGPISEADVDNLANAFIEAGAESVVAALWDLEDQTTALLMTDFYKNLSTHKSKGDALRNAQLDVLAAGLPPYYWASVEVLGDASRSV</sequence>
<keyword evidence="5" id="KW-1185">Reference proteome</keyword>
<keyword evidence="2" id="KW-0812">Transmembrane</keyword>
<dbReference type="Pfam" id="PF12770">
    <property type="entry name" value="CHAT"/>
    <property type="match status" value="1"/>
</dbReference>
<dbReference type="EMBL" id="RDSM01000007">
    <property type="protein sequence ID" value="RXH53894.1"/>
    <property type="molecule type" value="Genomic_DNA"/>
</dbReference>
<dbReference type="SMART" id="SM00028">
    <property type="entry name" value="TPR"/>
    <property type="match status" value="4"/>
</dbReference>
<proteinExistence type="predicted"/>
<accession>A0A4V1L4Y6</accession>
<reference evidence="5" key="2">
    <citation type="submission" date="2019-02" db="EMBL/GenBank/DDBJ databases">
        <title>Granulicella sibirica sp. nov., a psychrotolerant acidobacterium isolated from an organic soil layer in forested tundra, West Siberia.</title>
        <authorList>
            <person name="Oshkin I.Y."/>
            <person name="Kulichevskaya I.S."/>
            <person name="Rijpstra W.I.C."/>
            <person name="Sinninghe Damste J.S."/>
            <person name="Rakitin A.L."/>
            <person name="Ravin N.V."/>
            <person name="Dedysh S.N."/>
        </authorList>
    </citation>
    <scope>NUCLEOTIDE SEQUENCE [LARGE SCALE GENOMIC DNA]</scope>
    <source>
        <strain evidence="5">AF10</strain>
    </source>
</reference>
<dbReference type="InterPro" id="IPR011990">
    <property type="entry name" value="TPR-like_helical_dom_sf"/>
</dbReference>
<dbReference type="Proteomes" id="UP000289437">
    <property type="component" value="Unassembled WGS sequence"/>
</dbReference>
<reference evidence="4 5" key="1">
    <citation type="submission" date="2018-11" db="EMBL/GenBank/DDBJ databases">
        <authorList>
            <person name="Mardanov A.V."/>
            <person name="Ravin N.V."/>
            <person name="Dedysh S.N."/>
        </authorList>
    </citation>
    <scope>NUCLEOTIDE SEQUENCE [LARGE SCALE GENOMIC DNA]</scope>
    <source>
        <strain evidence="4 5">AF10</strain>
    </source>
</reference>
<evidence type="ECO:0000256" key="2">
    <source>
        <dbReference type="SAM" id="Phobius"/>
    </source>
</evidence>
<dbReference type="Gene3D" id="1.25.40.10">
    <property type="entry name" value="Tetratricopeptide repeat domain"/>
    <property type="match status" value="1"/>
</dbReference>
<dbReference type="PANTHER" id="PTHR10098">
    <property type="entry name" value="RAPSYN-RELATED"/>
    <property type="match status" value="1"/>
</dbReference>
<evidence type="ECO:0000313" key="5">
    <source>
        <dbReference type="Proteomes" id="UP000289437"/>
    </source>
</evidence>
<dbReference type="AlphaFoldDB" id="A0A4V1L4Y6"/>